<feature type="DNA-binding region" description="H-T-H motif" evidence="4">
    <location>
        <begin position="28"/>
        <end position="47"/>
    </location>
</feature>
<dbReference type="InterPro" id="IPR036271">
    <property type="entry name" value="Tet_transcr_reg_TetR-rel_C_sf"/>
</dbReference>
<dbReference type="Pfam" id="PF21597">
    <property type="entry name" value="TetR_C_43"/>
    <property type="match status" value="1"/>
</dbReference>
<accession>A0ABX2FC08</accession>
<dbReference type="InterPro" id="IPR009057">
    <property type="entry name" value="Homeodomain-like_sf"/>
</dbReference>
<sequence>MRADARRNYEQLLGQAKIAFAEFGTDASLDEIARRAGVASGTLYRHFPTRLDLIEAVLAERIAELAALGRQLLTAEDEFEALSTWLRAALDHGLTYRGLSATVMNAALDRGTDLASTWHAELFEVGAALLARARRSGTIVADAHDADVLKMIGAIAWAAHDAPDSSAQASRLLVLLLNGLRPRSVQQ</sequence>
<dbReference type="InterPro" id="IPR050109">
    <property type="entry name" value="HTH-type_TetR-like_transc_reg"/>
</dbReference>
<evidence type="ECO:0000259" key="5">
    <source>
        <dbReference type="PROSITE" id="PS50977"/>
    </source>
</evidence>
<dbReference type="EMBL" id="JAAATY010000023">
    <property type="protein sequence ID" value="NRN68916.1"/>
    <property type="molecule type" value="Genomic_DNA"/>
</dbReference>
<evidence type="ECO:0000313" key="6">
    <source>
        <dbReference type="EMBL" id="NRN68916.1"/>
    </source>
</evidence>
<keyword evidence="1" id="KW-0805">Transcription regulation</keyword>
<dbReference type="InterPro" id="IPR049445">
    <property type="entry name" value="TetR_SbtR-like_C"/>
</dbReference>
<dbReference type="RefSeq" id="WP_173138528.1">
    <property type="nucleotide sequence ID" value="NZ_CBCSGW010000029.1"/>
</dbReference>
<dbReference type="PRINTS" id="PR00455">
    <property type="entry name" value="HTHTETR"/>
</dbReference>
<dbReference type="Proteomes" id="UP000763557">
    <property type="component" value="Unassembled WGS sequence"/>
</dbReference>
<dbReference type="PANTHER" id="PTHR30055">
    <property type="entry name" value="HTH-TYPE TRANSCRIPTIONAL REGULATOR RUTR"/>
    <property type="match status" value="1"/>
</dbReference>
<evidence type="ECO:0000256" key="4">
    <source>
        <dbReference type="PROSITE-ProRule" id="PRU00335"/>
    </source>
</evidence>
<dbReference type="PANTHER" id="PTHR30055:SF234">
    <property type="entry name" value="HTH-TYPE TRANSCRIPTIONAL REGULATOR BETI"/>
    <property type="match status" value="1"/>
</dbReference>
<dbReference type="SUPFAM" id="SSF48498">
    <property type="entry name" value="Tetracyclin repressor-like, C-terminal domain"/>
    <property type="match status" value="1"/>
</dbReference>
<keyword evidence="7" id="KW-1185">Reference proteome</keyword>
<proteinExistence type="predicted"/>
<dbReference type="InterPro" id="IPR001647">
    <property type="entry name" value="HTH_TetR"/>
</dbReference>
<comment type="caution">
    <text evidence="6">The sequence shown here is derived from an EMBL/GenBank/DDBJ whole genome shotgun (WGS) entry which is preliminary data.</text>
</comment>
<protein>
    <submittedName>
        <fullName evidence="6">Transcriptional regulator</fullName>
    </submittedName>
</protein>
<name>A0ABX2FC08_9PSEU</name>
<evidence type="ECO:0000313" key="7">
    <source>
        <dbReference type="Proteomes" id="UP000763557"/>
    </source>
</evidence>
<dbReference type="Pfam" id="PF00440">
    <property type="entry name" value="TetR_N"/>
    <property type="match status" value="1"/>
</dbReference>
<gene>
    <name evidence="6" type="ORF">GC106_61720</name>
</gene>
<evidence type="ECO:0000256" key="3">
    <source>
        <dbReference type="ARBA" id="ARBA00023163"/>
    </source>
</evidence>
<evidence type="ECO:0000256" key="1">
    <source>
        <dbReference type="ARBA" id="ARBA00023015"/>
    </source>
</evidence>
<organism evidence="6 7">
    <name type="scientific">Kibdelosporangium persicum</name>
    <dbReference type="NCBI Taxonomy" id="2698649"/>
    <lineage>
        <taxon>Bacteria</taxon>
        <taxon>Bacillati</taxon>
        <taxon>Actinomycetota</taxon>
        <taxon>Actinomycetes</taxon>
        <taxon>Pseudonocardiales</taxon>
        <taxon>Pseudonocardiaceae</taxon>
        <taxon>Kibdelosporangium</taxon>
    </lineage>
</organism>
<evidence type="ECO:0000256" key="2">
    <source>
        <dbReference type="ARBA" id="ARBA00023125"/>
    </source>
</evidence>
<feature type="domain" description="HTH tetR-type" evidence="5">
    <location>
        <begin position="6"/>
        <end position="65"/>
    </location>
</feature>
<dbReference type="PROSITE" id="PS50977">
    <property type="entry name" value="HTH_TETR_2"/>
    <property type="match status" value="1"/>
</dbReference>
<keyword evidence="3" id="KW-0804">Transcription</keyword>
<keyword evidence="2 4" id="KW-0238">DNA-binding</keyword>
<dbReference type="SUPFAM" id="SSF46689">
    <property type="entry name" value="Homeodomain-like"/>
    <property type="match status" value="1"/>
</dbReference>
<dbReference type="Gene3D" id="1.10.357.10">
    <property type="entry name" value="Tetracycline Repressor, domain 2"/>
    <property type="match status" value="1"/>
</dbReference>
<reference evidence="6 7" key="1">
    <citation type="submission" date="2020-01" db="EMBL/GenBank/DDBJ databases">
        <title>Kibdelosporangium persica a novel Actinomycetes from a hot desert in Iran.</title>
        <authorList>
            <person name="Safaei N."/>
            <person name="Zaburannyi N."/>
            <person name="Mueller R."/>
            <person name="Wink J."/>
        </authorList>
    </citation>
    <scope>NUCLEOTIDE SEQUENCE [LARGE SCALE GENOMIC DNA]</scope>
    <source>
        <strain evidence="6 7">4NS15</strain>
    </source>
</reference>